<dbReference type="EMBL" id="JACJKS010000023">
    <property type="protein sequence ID" value="MBM6949332.1"/>
    <property type="molecule type" value="Genomic_DNA"/>
</dbReference>
<dbReference type="AlphaFoldDB" id="A0A938XE17"/>
<accession>A0A938XE17</accession>
<sequence>MQELEIVREKIQNKYRVVKTDEDLGWNRAIYLCTNIINAHLSRGNTPEFTRSSRDNDGWIPVDERLPEKNEYFVETSSDKDFPNGYYKRLEVAYMTDIIEYVHGYYDGYKWMDKYLDTIENVVAWRIHEPYRPERSNDAKE</sequence>
<protein>
    <submittedName>
        <fullName evidence="1">Uncharacterized protein</fullName>
    </submittedName>
</protein>
<evidence type="ECO:0000313" key="2">
    <source>
        <dbReference type="Proteomes" id="UP000705508"/>
    </source>
</evidence>
<comment type="caution">
    <text evidence="1">The sequence shown here is derived from an EMBL/GenBank/DDBJ whole genome shotgun (WGS) entry which is preliminary data.</text>
</comment>
<name>A0A938XE17_9CLOT</name>
<evidence type="ECO:0000313" key="1">
    <source>
        <dbReference type="EMBL" id="MBM6949332.1"/>
    </source>
</evidence>
<dbReference type="RefSeq" id="WP_204907333.1">
    <property type="nucleotide sequence ID" value="NZ_JACJKS010000023.1"/>
</dbReference>
<reference evidence="1" key="2">
    <citation type="journal article" date="2021" name="Sci. Rep.">
        <title>The distribution of antibiotic resistance genes in chicken gut microbiota commensals.</title>
        <authorList>
            <person name="Juricova H."/>
            <person name="Matiasovicova J."/>
            <person name="Kubasova T."/>
            <person name="Cejkova D."/>
            <person name="Rychlik I."/>
        </authorList>
    </citation>
    <scope>NUCLEOTIDE SEQUENCE</scope>
    <source>
        <strain evidence="1">An582</strain>
    </source>
</reference>
<dbReference type="Proteomes" id="UP000705508">
    <property type="component" value="Unassembled WGS sequence"/>
</dbReference>
<proteinExistence type="predicted"/>
<reference evidence="1" key="1">
    <citation type="submission" date="2020-08" db="EMBL/GenBank/DDBJ databases">
        <authorList>
            <person name="Cejkova D."/>
            <person name="Kubasova T."/>
            <person name="Jahodarova E."/>
            <person name="Rychlik I."/>
        </authorList>
    </citation>
    <scope>NUCLEOTIDE SEQUENCE</scope>
    <source>
        <strain evidence="1">An582</strain>
    </source>
</reference>
<gene>
    <name evidence="1" type="ORF">H6A20_11855</name>
</gene>
<organism evidence="1 2">
    <name type="scientific">Mordavella massiliensis</name>
    <dbReference type="NCBI Taxonomy" id="1871024"/>
    <lineage>
        <taxon>Bacteria</taxon>
        <taxon>Bacillati</taxon>
        <taxon>Bacillota</taxon>
        <taxon>Clostridia</taxon>
        <taxon>Eubacteriales</taxon>
        <taxon>Clostridiaceae</taxon>
        <taxon>Mordavella</taxon>
    </lineage>
</organism>